<reference evidence="3" key="1">
    <citation type="journal article" date="2020" name="Stud. Mycol.">
        <title>101 Dothideomycetes genomes: a test case for predicting lifestyles and emergence of pathogens.</title>
        <authorList>
            <person name="Haridas S."/>
            <person name="Albert R."/>
            <person name="Binder M."/>
            <person name="Bloem J."/>
            <person name="Labutti K."/>
            <person name="Salamov A."/>
            <person name="Andreopoulos B."/>
            <person name="Baker S."/>
            <person name="Barry K."/>
            <person name="Bills G."/>
            <person name="Bluhm B."/>
            <person name="Cannon C."/>
            <person name="Castanera R."/>
            <person name="Culley D."/>
            <person name="Daum C."/>
            <person name="Ezra D."/>
            <person name="Gonzalez J."/>
            <person name="Henrissat B."/>
            <person name="Kuo A."/>
            <person name="Liang C."/>
            <person name="Lipzen A."/>
            <person name="Lutzoni F."/>
            <person name="Magnuson J."/>
            <person name="Mondo S."/>
            <person name="Nolan M."/>
            <person name="Ohm R."/>
            <person name="Pangilinan J."/>
            <person name="Park H.-J."/>
            <person name="Ramirez L."/>
            <person name="Alfaro M."/>
            <person name="Sun H."/>
            <person name="Tritt A."/>
            <person name="Yoshinaga Y."/>
            <person name="Zwiers L.-H."/>
            <person name="Turgeon B."/>
            <person name="Goodwin S."/>
            <person name="Spatafora J."/>
            <person name="Crous P."/>
            <person name="Grigoriev I."/>
        </authorList>
    </citation>
    <scope>NUCLEOTIDE SEQUENCE</scope>
    <source>
        <strain evidence="3">CBS 207.26</strain>
    </source>
</reference>
<name>A0A6A6DZF7_9PEZI</name>
<evidence type="ECO:0000313" key="4">
    <source>
        <dbReference type="Proteomes" id="UP000800200"/>
    </source>
</evidence>
<protein>
    <recommendedName>
        <fullName evidence="5">LITAF domain-containing protein</fullName>
    </recommendedName>
</protein>
<feature type="compositionally biased region" description="Low complexity" evidence="1">
    <location>
        <begin position="26"/>
        <end position="37"/>
    </location>
</feature>
<feature type="region of interest" description="Disordered" evidence="1">
    <location>
        <begin position="1"/>
        <end position="62"/>
    </location>
</feature>
<gene>
    <name evidence="3" type="ORF">K469DRAFT_580505</name>
</gene>
<keyword evidence="2" id="KW-1133">Transmembrane helix</keyword>
<proteinExistence type="predicted"/>
<accession>A0A6A6DZF7</accession>
<evidence type="ECO:0000256" key="1">
    <source>
        <dbReference type="SAM" id="MobiDB-lite"/>
    </source>
</evidence>
<evidence type="ECO:0008006" key="5">
    <source>
        <dbReference type="Google" id="ProtNLM"/>
    </source>
</evidence>
<evidence type="ECO:0000256" key="2">
    <source>
        <dbReference type="SAM" id="Phobius"/>
    </source>
</evidence>
<evidence type="ECO:0000313" key="3">
    <source>
        <dbReference type="EMBL" id="KAF2184155.1"/>
    </source>
</evidence>
<feature type="transmembrane region" description="Helical" evidence="2">
    <location>
        <begin position="103"/>
        <end position="127"/>
    </location>
</feature>
<dbReference type="AlphaFoldDB" id="A0A6A6DZF7"/>
<keyword evidence="2" id="KW-0812">Transmembrane</keyword>
<organism evidence="3 4">
    <name type="scientific">Zopfia rhizophila CBS 207.26</name>
    <dbReference type="NCBI Taxonomy" id="1314779"/>
    <lineage>
        <taxon>Eukaryota</taxon>
        <taxon>Fungi</taxon>
        <taxon>Dikarya</taxon>
        <taxon>Ascomycota</taxon>
        <taxon>Pezizomycotina</taxon>
        <taxon>Dothideomycetes</taxon>
        <taxon>Dothideomycetes incertae sedis</taxon>
        <taxon>Zopfiaceae</taxon>
        <taxon>Zopfia</taxon>
    </lineage>
</organism>
<dbReference type="OrthoDB" id="4506934at2759"/>
<dbReference type="EMBL" id="ML994639">
    <property type="protein sequence ID" value="KAF2184155.1"/>
    <property type="molecule type" value="Genomic_DNA"/>
</dbReference>
<keyword evidence="4" id="KW-1185">Reference proteome</keyword>
<dbReference type="Proteomes" id="UP000800200">
    <property type="component" value="Unassembled WGS sequence"/>
</dbReference>
<keyword evidence="2" id="KW-0472">Membrane</keyword>
<sequence length="135" mass="14592">MGNPTTPQESAPAYEDVIHDHPVNQYPPSGSASAYAAVPQDDVELQAGEHNHTSPSPVPRQPETLVQTIAGVFRPKPHVHCEQCDVQMAARERRANERHCCTMVAATFMVGFVCLLLLGIVVAGSVAKTKKHGQQ</sequence>